<feature type="repeat" description="WD" evidence="1">
    <location>
        <begin position="20"/>
        <end position="63"/>
    </location>
</feature>
<dbReference type="PROSITE" id="PS50082">
    <property type="entry name" value="WD_REPEATS_2"/>
    <property type="match status" value="1"/>
</dbReference>
<reference evidence="3 4" key="1">
    <citation type="submission" date="2020-04" db="EMBL/GenBank/DDBJ databases">
        <title>Perkinsus olseni comparative genomics.</title>
        <authorList>
            <person name="Bogema D.R."/>
        </authorList>
    </citation>
    <scope>NUCLEOTIDE SEQUENCE [LARGE SCALE GENOMIC DNA]</scope>
    <source>
        <strain evidence="3">ATCC PRA-205</strain>
    </source>
</reference>
<dbReference type="Proteomes" id="UP000574390">
    <property type="component" value="Unassembled WGS sequence"/>
</dbReference>
<evidence type="ECO:0000313" key="3">
    <source>
        <dbReference type="EMBL" id="KAF4755065.1"/>
    </source>
</evidence>
<comment type="caution">
    <text evidence="3">The sequence shown here is derived from an EMBL/GenBank/DDBJ whole genome shotgun (WGS) entry which is preliminary data.</text>
</comment>
<proteinExistence type="predicted"/>
<protein>
    <submittedName>
        <fullName evidence="3">Uncharacterized protein</fullName>
    </submittedName>
</protein>
<keyword evidence="1" id="KW-0853">WD repeat</keyword>
<dbReference type="SMART" id="SM00320">
    <property type="entry name" value="WD40"/>
    <property type="match status" value="2"/>
</dbReference>
<gene>
    <name evidence="3" type="ORF">FOZ62_005140</name>
</gene>
<dbReference type="InterPro" id="IPR015943">
    <property type="entry name" value="WD40/YVTN_repeat-like_dom_sf"/>
</dbReference>
<dbReference type="AlphaFoldDB" id="A0A7J6UCY2"/>
<sequence>DYCCKRWDMRKLENGPVQRYLGHTSPIRKIVLSDKRDGKYFISGCEDGCVRLWIVEEMEAIQDQMRHLERKYNRIKGELDAIKEDLQSSAEMLRTKAEKEKAGISTRLEACQAEISYMKDCEAERQALGCVQAHQSLGGHRGAVTSLAWREGASPSHFEVLSAGTDSSIYIHNINLPSTDTFK</sequence>
<evidence type="ECO:0000256" key="2">
    <source>
        <dbReference type="SAM" id="Coils"/>
    </source>
</evidence>
<dbReference type="SUPFAM" id="SSF50978">
    <property type="entry name" value="WD40 repeat-like"/>
    <property type="match status" value="1"/>
</dbReference>
<keyword evidence="2" id="KW-0175">Coiled coil</keyword>
<dbReference type="InterPro" id="IPR036322">
    <property type="entry name" value="WD40_repeat_dom_sf"/>
</dbReference>
<dbReference type="InterPro" id="IPR001680">
    <property type="entry name" value="WD40_rpt"/>
</dbReference>
<dbReference type="Gene3D" id="2.130.10.10">
    <property type="entry name" value="YVTN repeat-like/Quinoprotein amine dehydrogenase"/>
    <property type="match status" value="1"/>
</dbReference>
<evidence type="ECO:0000256" key="1">
    <source>
        <dbReference type="PROSITE-ProRule" id="PRU00221"/>
    </source>
</evidence>
<dbReference type="EMBL" id="JABANM010000971">
    <property type="protein sequence ID" value="KAF4755065.1"/>
    <property type="molecule type" value="Genomic_DNA"/>
</dbReference>
<feature type="non-terminal residue" evidence="3">
    <location>
        <position position="183"/>
    </location>
</feature>
<dbReference type="Pfam" id="PF00400">
    <property type="entry name" value="WD40"/>
    <property type="match status" value="2"/>
</dbReference>
<organism evidence="3 4">
    <name type="scientific">Perkinsus olseni</name>
    <name type="common">Perkinsus atlanticus</name>
    <dbReference type="NCBI Taxonomy" id="32597"/>
    <lineage>
        <taxon>Eukaryota</taxon>
        <taxon>Sar</taxon>
        <taxon>Alveolata</taxon>
        <taxon>Perkinsozoa</taxon>
        <taxon>Perkinsea</taxon>
        <taxon>Perkinsida</taxon>
        <taxon>Perkinsidae</taxon>
        <taxon>Perkinsus</taxon>
    </lineage>
</organism>
<name>A0A7J6UCY2_PEROL</name>
<feature type="non-terminal residue" evidence="3">
    <location>
        <position position="1"/>
    </location>
</feature>
<accession>A0A7J6UCY2</accession>
<feature type="coiled-coil region" evidence="2">
    <location>
        <begin position="58"/>
        <end position="85"/>
    </location>
</feature>
<evidence type="ECO:0000313" key="4">
    <source>
        <dbReference type="Proteomes" id="UP000574390"/>
    </source>
</evidence>
<dbReference type="PROSITE" id="PS50294">
    <property type="entry name" value="WD_REPEATS_REGION"/>
    <property type="match status" value="1"/>
</dbReference>